<evidence type="ECO:0000256" key="1">
    <source>
        <dbReference type="SAM" id="MobiDB-lite"/>
    </source>
</evidence>
<organism evidence="2 3">
    <name type="scientific">Pleurodeles waltl</name>
    <name type="common">Iberian ribbed newt</name>
    <dbReference type="NCBI Taxonomy" id="8319"/>
    <lineage>
        <taxon>Eukaryota</taxon>
        <taxon>Metazoa</taxon>
        <taxon>Chordata</taxon>
        <taxon>Craniata</taxon>
        <taxon>Vertebrata</taxon>
        <taxon>Euteleostomi</taxon>
        <taxon>Amphibia</taxon>
        <taxon>Batrachia</taxon>
        <taxon>Caudata</taxon>
        <taxon>Salamandroidea</taxon>
        <taxon>Salamandridae</taxon>
        <taxon>Pleurodelinae</taxon>
        <taxon>Pleurodeles</taxon>
    </lineage>
</organism>
<proteinExistence type="predicted"/>
<feature type="region of interest" description="Disordered" evidence="1">
    <location>
        <begin position="85"/>
        <end position="143"/>
    </location>
</feature>
<feature type="region of interest" description="Disordered" evidence="1">
    <location>
        <begin position="1"/>
        <end position="34"/>
    </location>
</feature>
<dbReference type="Proteomes" id="UP001066276">
    <property type="component" value="Chromosome 5"/>
</dbReference>
<dbReference type="EMBL" id="JANPWB010000009">
    <property type="protein sequence ID" value="KAJ1151933.1"/>
    <property type="molecule type" value="Genomic_DNA"/>
</dbReference>
<accession>A0AAV7RLR2</accession>
<feature type="compositionally biased region" description="Basic and acidic residues" evidence="1">
    <location>
        <begin position="7"/>
        <end position="18"/>
    </location>
</feature>
<gene>
    <name evidence="2" type="ORF">NDU88_004712</name>
</gene>
<comment type="caution">
    <text evidence="2">The sequence shown here is derived from an EMBL/GenBank/DDBJ whole genome shotgun (WGS) entry which is preliminary data.</text>
</comment>
<keyword evidence="3" id="KW-1185">Reference proteome</keyword>
<reference evidence="2" key="1">
    <citation type="journal article" date="2022" name="bioRxiv">
        <title>Sequencing and chromosome-scale assembly of the giantPleurodeles waltlgenome.</title>
        <authorList>
            <person name="Brown T."/>
            <person name="Elewa A."/>
            <person name="Iarovenko S."/>
            <person name="Subramanian E."/>
            <person name="Araus A.J."/>
            <person name="Petzold A."/>
            <person name="Susuki M."/>
            <person name="Suzuki K.-i.T."/>
            <person name="Hayashi T."/>
            <person name="Toyoda A."/>
            <person name="Oliveira C."/>
            <person name="Osipova E."/>
            <person name="Leigh N.D."/>
            <person name="Simon A."/>
            <person name="Yun M.H."/>
        </authorList>
    </citation>
    <scope>NUCLEOTIDE SEQUENCE</scope>
    <source>
        <strain evidence="2">20211129_DDA</strain>
        <tissue evidence="2">Liver</tissue>
    </source>
</reference>
<protein>
    <submittedName>
        <fullName evidence="2">Uncharacterized protein</fullName>
    </submittedName>
</protein>
<sequence>MGRRGKGKEGRSTLRTRADPPMAPGIRLRGHWSDPPALTVATPRALVPIAALSRPDPLAGAPESVDGSAGTTFFQGSCSPGAAPLLIQLGPPAKAPSAHTSPSARRLSRLRFRDSEQGAHGPMIQLDPPPPRGQARPETQEARAWQTVSAHLLPGVRGPGPSSAGINHVDPVRSCLFR</sequence>
<evidence type="ECO:0000313" key="2">
    <source>
        <dbReference type="EMBL" id="KAJ1151933.1"/>
    </source>
</evidence>
<dbReference type="AlphaFoldDB" id="A0AAV7RLR2"/>
<name>A0AAV7RLR2_PLEWA</name>
<evidence type="ECO:0000313" key="3">
    <source>
        <dbReference type="Proteomes" id="UP001066276"/>
    </source>
</evidence>